<dbReference type="GO" id="GO:0016811">
    <property type="term" value="F:hydrolase activity, acting on carbon-nitrogen (but not peptide) bonds, in linear amides"/>
    <property type="evidence" value="ECO:0007669"/>
    <property type="project" value="TreeGrafter"/>
</dbReference>
<dbReference type="PANTHER" id="PTHR12993:SF29">
    <property type="entry name" value="BLR3841 PROTEIN"/>
    <property type="match status" value="1"/>
</dbReference>
<accession>A0A7C1XP91</accession>
<gene>
    <name evidence="1" type="ORF">ENP47_01360</name>
</gene>
<dbReference type="PANTHER" id="PTHR12993">
    <property type="entry name" value="N-ACETYLGLUCOSAMINYL-PHOSPHATIDYLINOSITOL DE-N-ACETYLASE-RELATED"/>
    <property type="match status" value="1"/>
</dbReference>
<dbReference type="AlphaFoldDB" id="A0A7C1XP91"/>
<sequence>MTGVRRLLVVGAHAADFVWRAAGVIALVTANGGEATVLALSYGERGESGELWKEPGQTIERVKAIRHEQAEQAAHALGARFLCFDLGDYPLEVDREATERLAQLIRDFRPEAIITHTPVDPFNPDHPVAHEAVQRARFLSSGAGVASAFATVEPPPLYYFEPHQPELCGFVPNVFVDITPVYEKKLAAMQVMASQQYLQRYYAELAERRANHARRISGIKDIRYAEAFQRVTPLVARELLGHG</sequence>
<dbReference type="InterPro" id="IPR024078">
    <property type="entry name" value="LmbE-like_dom_sf"/>
</dbReference>
<evidence type="ECO:0000313" key="1">
    <source>
        <dbReference type="EMBL" id="HEF64252.1"/>
    </source>
</evidence>
<dbReference type="Gene3D" id="3.40.50.10320">
    <property type="entry name" value="LmbE-like"/>
    <property type="match status" value="1"/>
</dbReference>
<organism evidence="1">
    <name type="scientific">Thermomicrobium roseum</name>
    <dbReference type="NCBI Taxonomy" id="500"/>
    <lineage>
        <taxon>Bacteria</taxon>
        <taxon>Pseudomonadati</taxon>
        <taxon>Thermomicrobiota</taxon>
        <taxon>Thermomicrobia</taxon>
        <taxon>Thermomicrobiales</taxon>
        <taxon>Thermomicrobiaceae</taxon>
        <taxon>Thermomicrobium</taxon>
    </lineage>
</organism>
<dbReference type="EMBL" id="DSJL01000002">
    <property type="protein sequence ID" value="HEF64252.1"/>
    <property type="molecule type" value="Genomic_DNA"/>
</dbReference>
<dbReference type="InterPro" id="IPR003737">
    <property type="entry name" value="GlcNAc_PI_deacetylase-related"/>
</dbReference>
<dbReference type="Pfam" id="PF02585">
    <property type="entry name" value="PIG-L"/>
    <property type="match status" value="1"/>
</dbReference>
<dbReference type="SUPFAM" id="SSF102588">
    <property type="entry name" value="LmbE-like"/>
    <property type="match status" value="1"/>
</dbReference>
<proteinExistence type="predicted"/>
<reference evidence="1" key="1">
    <citation type="journal article" date="2020" name="mSystems">
        <title>Genome- and Community-Level Interaction Insights into Carbon Utilization and Element Cycling Functions of Hydrothermarchaeota in Hydrothermal Sediment.</title>
        <authorList>
            <person name="Zhou Z."/>
            <person name="Liu Y."/>
            <person name="Xu W."/>
            <person name="Pan J."/>
            <person name="Luo Z.H."/>
            <person name="Li M."/>
        </authorList>
    </citation>
    <scope>NUCLEOTIDE SEQUENCE [LARGE SCALE GENOMIC DNA]</scope>
    <source>
        <strain evidence="1">SpSt-222</strain>
    </source>
</reference>
<comment type="caution">
    <text evidence="1">The sequence shown here is derived from an EMBL/GenBank/DDBJ whole genome shotgun (WGS) entry which is preliminary data.</text>
</comment>
<protein>
    <submittedName>
        <fullName evidence="1">PIG-L family deacetylase</fullName>
    </submittedName>
</protein>
<name>A0A7C1XP91_THERO</name>